<dbReference type="SUPFAM" id="SSF57863">
    <property type="entry name" value="ArfGap/RecO-like zinc finger"/>
    <property type="match status" value="1"/>
</dbReference>
<dbReference type="SUPFAM" id="SSF50249">
    <property type="entry name" value="Nucleic acid-binding proteins"/>
    <property type="match status" value="1"/>
</dbReference>
<dbReference type="HAMAP" id="MF_00201">
    <property type="entry name" value="RecO"/>
    <property type="match status" value="1"/>
</dbReference>
<evidence type="ECO:0000259" key="8">
    <source>
        <dbReference type="Pfam" id="PF11967"/>
    </source>
</evidence>
<keyword evidence="10" id="KW-1185">Reference proteome</keyword>
<protein>
    <recommendedName>
        <fullName evidence="2 7">DNA repair protein RecO</fullName>
    </recommendedName>
    <alternativeName>
        <fullName evidence="6 7">Recombination protein O</fullName>
    </alternativeName>
</protein>
<comment type="similarity">
    <text evidence="1 7">Belongs to the RecO family.</text>
</comment>
<evidence type="ECO:0000313" key="9">
    <source>
        <dbReference type="EMBL" id="KGR78529.1"/>
    </source>
</evidence>
<dbReference type="GO" id="GO:0043590">
    <property type="term" value="C:bacterial nucleoid"/>
    <property type="evidence" value="ECO:0007669"/>
    <property type="project" value="TreeGrafter"/>
</dbReference>
<dbReference type="NCBIfam" id="TIGR00613">
    <property type="entry name" value="reco"/>
    <property type="match status" value="1"/>
</dbReference>
<comment type="function">
    <text evidence="7">Involved in DNA repair and RecF pathway recombination.</text>
</comment>
<name>A0A0A3I1C4_9BACL</name>
<dbReference type="STRING" id="1384049.CD29_10810"/>
<organism evidence="9 10">
    <name type="scientific">Ureibacillus manganicus DSM 26584</name>
    <dbReference type="NCBI Taxonomy" id="1384049"/>
    <lineage>
        <taxon>Bacteria</taxon>
        <taxon>Bacillati</taxon>
        <taxon>Bacillota</taxon>
        <taxon>Bacilli</taxon>
        <taxon>Bacillales</taxon>
        <taxon>Caryophanaceae</taxon>
        <taxon>Ureibacillus</taxon>
    </lineage>
</organism>
<dbReference type="Gene3D" id="1.20.1440.120">
    <property type="entry name" value="Recombination protein O, C-terminal domain"/>
    <property type="match status" value="1"/>
</dbReference>
<dbReference type="InterPro" id="IPR012340">
    <property type="entry name" value="NA-bd_OB-fold"/>
</dbReference>
<evidence type="ECO:0000313" key="10">
    <source>
        <dbReference type="Proteomes" id="UP000030416"/>
    </source>
</evidence>
<gene>
    <name evidence="7" type="primary">recO</name>
    <name evidence="9" type="ORF">CD29_10810</name>
</gene>
<dbReference type="Pfam" id="PF11967">
    <property type="entry name" value="RecO_N"/>
    <property type="match status" value="1"/>
</dbReference>
<evidence type="ECO:0000256" key="4">
    <source>
        <dbReference type="ARBA" id="ARBA00023172"/>
    </source>
</evidence>
<dbReference type="PANTHER" id="PTHR33991:SF1">
    <property type="entry name" value="DNA REPAIR PROTEIN RECO"/>
    <property type="match status" value="1"/>
</dbReference>
<evidence type="ECO:0000256" key="3">
    <source>
        <dbReference type="ARBA" id="ARBA00022763"/>
    </source>
</evidence>
<dbReference type="OrthoDB" id="9797083at2"/>
<dbReference type="InterPro" id="IPR037278">
    <property type="entry name" value="ARFGAP/RecO"/>
</dbReference>
<dbReference type="Proteomes" id="UP000030416">
    <property type="component" value="Unassembled WGS sequence"/>
</dbReference>
<dbReference type="PANTHER" id="PTHR33991">
    <property type="entry name" value="DNA REPAIR PROTEIN RECO"/>
    <property type="match status" value="1"/>
</dbReference>
<keyword evidence="5 7" id="KW-0234">DNA repair</keyword>
<dbReference type="InterPro" id="IPR042242">
    <property type="entry name" value="RecO_C"/>
</dbReference>
<dbReference type="GO" id="GO:0006310">
    <property type="term" value="P:DNA recombination"/>
    <property type="evidence" value="ECO:0007669"/>
    <property type="project" value="UniProtKB-UniRule"/>
</dbReference>
<dbReference type="InterPro" id="IPR022572">
    <property type="entry name" value="DNA_rep/recomb_RecO_N"/>
</dbReference>
<sequence>MLHKWEGIVLKSRAYGESNKIVTLFTREAGKVTVMARGAKKPTSRLAGITQTFMHGMFVCQRTSGMGTLQQGEHLNSMRHILTDITLTAYASYIVEIVDRLVEEGKSEPYAFDVLQQALNAIEEGYDPEAITLFVDWKMLPYTGVQPILHACASCGAIDGEFAFSFTQGGFLCHRCFHLDPYIIRLTPTQLKLIRMFYMVPIEQLGKIELKRETKRFIKKIVTTIYEEQTGIRLKSRTFIEQLERTPELLPRSSDANEKEEDSK</sequence>
<evidence type="ECO:0000256" key="1">
    <source>
        <dbReference type="ARBA" id="ARBA00007452"/>
    </source>
</evidence>
<comment type="caution">
    <text evidence="9">The sequence shown here is derived from an EMBL/GenBank/DDBJ whole genome shotgun (WGS) entry which is preliminary data.</text>
</comment>
<evidence type="ECO:0000256" key="5">
    <source>
        <dbReference type="ARBA" id="ARBA00023204"/>
    </source>
</evidence>
<dbReference type="AlphaFoldDB" id="A0A0A3I1C4"/>
<reference evidence="9 10" key="1">
    <citation type="submission" date="2014-02" db="EMBL/GenBank/DDBJ databases">
        <title>Draft genome sequence of Lysinibacillus manganicus DSM 26584T.</title>
        <authorList>
            <person name="Zhang F."/>
            <person name="Wang G."/>
            <person name="Zhang L."/>
        </authorList>
    </citation>
    <scope>NUCLEOTIDE SEQUENCE [LARGE SCALE GENOMIC DNA]</scope>
    <source>
        <strain evidence="9 10">DSM 26584</strain>
    </source>
</reference>
<dbReference type="GO" id="GO:0006302">
    <property type="term" value="P:double-strand break repair"/>
    <property type="evidence" value="ECO:0007669"/>
    <property type="project" value="TreeGrafter"/>
</dbReference>
<dbReference type="eggNOG" id="COG1381">
    <property type="taxonomic scope" value="Bacteria"/>
</dbReference>
<keyword evidence="4 7" id="KW-0233">DNA recombination</keyword>
<evidence type="ECO:0000256" key="6">
    <source>
        <dbReference type="ARBA" id="ARBA00033409"/>
    </source>
</evidence>
<dbReference type="RefSeq" id="WP_036186263.1">
    <property type="nucleotide sequence ID" value="NZ_AVDA01000011.1"/>
</dbReference>
<dbReference type="EMBL" id="JPVN01000011">
    <property type="protein sequence ID" value="KGR78529.1"/>
    <property type="molecule type" value="Genomic_DNA"/>
</dbReference>
<keyword evidence="3 7" id="KW-0227">DNA damage</keyword>
<feature type="domain" description="DNA replication/recombination mediator RecO N-terminal" evidence="8">
    <location>
        <begin position="1"/>
        <end position="77"/>
    </location>
</feature>
<dbReference type="InterPro" id="IPR003717">
    <property type="entry name" value="RecO"/>
</dbReference>
<dbReference type="Gene3D" id="2.40.50.140">
    <property type="entry name" value="Nucleic acid-binding proteins"/>
    <property type="match status" value="1"/>
</dbReference>
<evidence type="ECO:0000256" key="2">
    <source>
        <dbReference type="ARBA" id="ARBA00021310"/>
    </source>
</evidence>
<evidence type="ECO:0000256" key="7">
    <source>
        <dbReference type="HAMAP-Rule" id="MF_00201"/>
    </source>
</evidence>
<accession>A0A0A3I1C4</accession>
<proteinExistence type="inferred from homology"/>
<dbReference type="Pfam" id="PF02565">
    <property type="entry name" value="RecO_C"/>
    <property type="match status" value="1"/>
</dbReference>